<keyword evidence="7" id="KW-0175">Coiled coil</keyword>
<dbReference type="OrthoDB" id="546861at2759"/>
<keyword evidence="3 10" id="KW-0812">Transmembrane</keyword>
<dbReference type="SUPFAM" id="SSF47661">
    <property type="entry name" value="t-snare proteins"/>
    <property type="match status" value="1"/>
</dbReference>
<evidence type="ECO:0000256" key="9">
    <source>
        <dbReference type="ARBA" id="ARBA00037801"/>
    </source>
</evidence>
<keyword evidence="4" id="KW-0653">Protein transport</keyword>
<evidence type="ECO:0000256" key="1">
    <source>
        <dbReference type="ARBA" id="ARBA00009063"/>
    </source>
</evidence>
<keyword evidence="8 10" id="KW-0472">Membrane</keyword>
<comment type="similarity">
    <text evidence="1">Belongs to the syntaxin family.</text>
</comment>
<dbReference type="CDD" id="cd15851">
    <property type="entry name" value="SNARE_Syntaxin6"/>
    <property type="match status" value="1"/>
</dbReference>
<dbReference type="FunFam" id="1.20.58.90:FF:000004">
    <property type="entry name" value="Syntaxin 10"/>
    <property type="match status" value="1"/>
</dbReference>
<evidence type="ECO:0000256" key="7">
    <source>
        <dbReference type="ARBA" id="ARBA00023054"/>
    </source>
</evidence>
<reference evidence="12" key="1">
    <citation type="submission" date="2023-01" db="EMBL/GenBank/DDBJ databases">
        <title>Genome assembly of the deep-sea coral Lophelia pertusa.</title>
        <authorList>
            <person name="Herrera S."/>
            <person name="Cordes E."/>
        </authorList>
    </citation>
    <scope>NUCLEOTIDE SEQUENCE</scope>
    <source>
        <strain evidence="12">USNM1676648</strain>
        <tissue evidence="12">Polyp</tissue>
    </source>
</reference>
<evidence type="ECO:0000256" key="4">
    <source>
        <dbReference type="ARBA" id="ARBA00022927"/>
    </source>
</evidence>
<evidence type="ECO:0000256" key="8">
    <source>
        <dbReference type="ARBA" id="ARBA00023136"/>
    </source>
</evidence>
<keyword evidence="2" id="KW-0813">Transport</keyword>
<evidence type="ECO:0000259" key="11">
    <source>
        <dbReference type="PROSITE" id="PS50192"/>
    </source>
</evidence>
<dbReference type="InterPro" id="IPR010989">
    <property type="entry name" value="SNARE"/>
</dbReference>
<dbReference type="CDD" id="cd21443">
    <property type="entry name" value="SNARE_NTD_STX6_STX10"/>
    <property type="match status" value="1"/>
</dbReference>
<feature type="domain" description="T-SNARE coiled-coil homology" evidence="11">
    <location>
        <begin position="158"/>
        <end position="220"/>
    </location>
</feature>
<organism evidence="12 13">
    <name type="scientific">Desmophyllum pertusum</name>
    <dbReference type="NCBI Taxonomy" id="174260"/>
    <lineage>
        <taxon>Eukaryota</taxon>
        <taxon>Metazoa</taxon>
        <taxon>Cnidaria</taxon>
        <taxon>Anthozoa</taxon>
        <taxon>Hexacorallia</taxon>
        <taxon>Scleractinia</taxon>
        <taxon>Caryophylliina</taxon>
        <taxon>Caryophylliidae</taxon>
        <taxon>Desmophyllum</taxon>
    </lineage>
</organism>
<dbReference type="SMART" id="SM00397">
    <property type="entry name" value="t_SNARE"/>
    <property type="match status" value="1"/>
</dbReference>
<dbReference type="PROSITE" id="PS50192">
    <property type="entry name" value="T_SNARE"/>
    <property type="match status" value="1"/>
</dbReference>
<evidence type="ECO:0000256" key="5">
    <source>
        <dbReference type="ARBA" id="ARBA00022989"/>
    </source>
</evidence>
<evidence type="ECO:0000313" key="12">
    <source>
        <dbReference type="EMBL" id="KAJ7372279.1"/>
    </source>
</evidence>
<evidence type="ECO:0000256" key="10">
    <source>
        <dbReference type="SAM" id="Phobius"/>
    </source>
</evidence>
<evidence type="ECO:0000313" key="13">
    <source>
        <dbReference type="Proteomes" id="UP001163046"/>
    </source>
</evidence>
<keyword evidence="6" id="KW-0333">Golgi apparatus</keyword>
<dbReference type="FunFam" id="1.20.5.110:FF:000006">
    <property type="entry name" value="Syntaxin 6"/>
    <property type="match status" value="1"/>
</dbReference>
<dbReference type="GO" id="GO:0005794">
    <property type="term" value="C:Golgi apparatus"/>
    <property type="evidence" value="ECO:0007669"/>
    <property type="project" value="UniProtKB-SubCell"/>
</dbReference>
<dbReference type="AlphaFoldDB" id="A0A9W9Z325"/>
<dbReference type="PANTHER" id="PTHR12791">
    <property type="entry name" value="GOLGI SNARE BET1-RELATED"/>
    <property type="match status" value="1"/>
</dbReference>
<dbReference type="EMBL" id="MU826837">
    <property type="protein sequence ID" value="KAJ7372279.1"/>
    <property type="molecule type" value="Genomic_DNA"/>
</dbReference>
<gene>
    <name evidence="12" type="primary">STX6</name>
    <name evidence="12" type="ORF">OS493_019723</name>
</gene>
<dbReference type="SUPFAM" id="SSF58038">
    <property type="entry name" value="SNARE fusion complex"/>
    <property type="match status" value="1"/>
</dbReference>
<dbReference type="InterPro" id="IPR015260">
    <property type="entry name" value="Syntaxin-6/10/61_N"/>
</dbReference>
<evidence type="ECO:0000256" key="2">
    <source>
        <dbReference type="ARBA" id="ARBA00022448"/>
    </source>
</evidence>
<dbReference type="Proteomes" id="UP001163046">
    <property type="component" value="Unassembled WGS sequence"/>
</dbReference>
<comment type="subcellular location">
    <subcellularLocation>
        <location evidence="9">Golgi apparatus</location>
        <location evidence="9">trans-Golgi network membrane</location>
        <topology evidence="9">Single-pass type IV membrane protein</topology>
    </subcellularLocation>
</comment>
<dbReference type="Gene3D" id="1.20.58.90">
    <property type="match status" value="1"/>
</dbReference>
<proteinExistence type="inferred from homology"/>
<accession>A0A9W9Z325</accession>
<feature type="transmembrane region" description="Helical" evidence="10">
    <location>
        <begin position="231"/>
        <end position="249"/>
    </location>
</feature>
<name>A0A9W9Z325_9CNID</name>
<evidence type="ECO:0000256" key="6">
    <source>
        <dbReference type="ARBA" id="ARBA00023034"/>
    </source>
</evidence>
<keyword evidence="13" id="KW-1185">Reference proteome</keyword>
<dbReference type="Pfam" id="PF09177">
    <property type="entry name" value="STX6_10_61_N"/>
    <property type="match status" value="1"/>
</dbReference>
<evidence type="ECO:0000256" key="3">
    <source>
        <dbReference type="ARBA" id="ARBA00022692"/>
    </source>
</evidence>
<dbReference type="InterPro" id="IPR000727">
    <property type="entry name" value="T_SNARE_dom"/>
</dbReference>
<comment type="caution">
    <text evidence="12">The sequence shown here is derived from an EMBL/GenBank/DDBJ whole genome shotgun (WGS) entry which is preliminary data.</text>
</comment>
<keyword evidence="5 10" id="KW-1133">Transmembrane helix</keyword>
<dbReference type="GO" id="GO:0016020">
    <property type="term" value="C:membrane"/>
    <property type="evidence" value="ECO:0007669"/>
    <property type="project" value="InterPro"/>
</dbReference>
<protein>
    <submittedName>
        <fullName evidence="12">Syntaxin-6</fullName>
    </submittedName>
</protein>
<sequence length="250" mass="28843">MAVEDPFFVVKEEVQKAVNNVQSLYKRWQDLLDNPHTVGKDEYNWTTNELRNNVRSIEWDLEDLDETVGVVEANPRKFNIGVPEVNQRKQFIKQTRDGVNIIKEHMNSPVAKAKVENSSREALLGRKNDKPKDRYSRLDQEIENSNQSYIVDQQQQQELLIRAQDDQLDMVGHSVGVLKTMGKKIGDEIEEQNVMLDDFGHELEMTDSKLQQTVLKVEKVLRLSDDKRQTCVLVALIVIMIVVIILFVAL</sequence>
<dbReference type="GO" id="GO:0015031">
    <property type="term" value="P:protein transport"/>
    <property type="evidence" value="ECO:0007669"/>
    <property type="project" value="UniProtKB-KW"/>
</dbReference>
<dbReference type="Gene3D" id="1.20.5.110">
    <property type="match status" value="1"/>
</dbReference>
<dbReference type="GO" id="GO:0048193">
    <property type="term" value="P:Golgi vesicle transport"/>
    <property type="evidence" value="ECO:0007669"/>
    <property type="project" value="InterPro"/>
</dbReference>